<keyword evidence="2" id="KW-1185">Reference proteome</keyword>
<reference evidence="1 2" key="1">
    <citation type="submission" date="2018-09" db="EMBL/GenBank/DDBJ databases">
        <title>Discovery and Ecogenomic Context for Candidatus Cryosericales, a Global Caldiserica Order Active in Thawing Permafrost.</title>
        <authorList>
            <person name="Martinez M.A."/>
            <person name="Woodcroft B.J."/>
            <person name="Ignacio Espinoza J.C."/>
            <person name="Zayed A."/>
            <person name="Singleton C.M."/>
            <person name="Boyd J."/>
            <person name="Li Y.-F."/>
            <person name="Purvine S."/>
            <person name="Maughan H."/>
            <person name="Hodgkins S.B."/>
            <person name="Anderson D."/>
            <person name="Sederholm M."/>
            <person name="Temperton B."/>
            <person name="Saleska S.R."/>
            <person name="Tyson G.W."/>
            <person name="Rich V.I."/>
        </authorList>
    </citation>
    <scope>NUCLEOTIDE SEQUENCE [LARGE SCALE GENOMIC DNA]</scope>
    <source>
        <strain evidence="1 2">SMC7</strain>
    </source>
</reference>
<organism evidence="1 2">
    <name type="scientific">Candidatus Cryosericum terrychapinii</name>
    <dbReference type="NCBI Taxonomy" id="2290919"/>
    <lineage>
        <taxon>Bacteria</taxon>
        <taxon>Pseudomonadati</taxon>
        <taxon>Caldisericota/Cryosericota group</taxon>
        <taxon>Candidatus Cryosericota</taxon>
        <taxon>Candidatus Cryosericia</taxon>
        <taxon>Candidatus Cryosericales</taxon>
        <taxon>Candidatus Cryosericaceae</taxon>
        <taxon>Candidatus Cryosericum</taxon>
    </lineage>
</organism>
<dbReference type="EMBL" id="QXIS01000035">
    <property type="protein sequence ID" value="RIE05528.1"/>
    <property type="molecule type" value="Genomic_DNA"/>
</dbReference>
<sequence length="96" mass="10773">MKELRGQYLHTPPHEKSRILNGFVDLTHLNRSYARSTLRARATQGTGPVHHPRASVTMAAVLPALTEFWHPSDRLCGKRLVPFLRRIIPSPDPGTA</sequence>
<name>A0A398CYB1_9BACT</name>
<proteinExistence type="predicted"/>
<evidence type="ECO:0000313" key="2">
    <source>
        <dbReference type="Proteomes" id="UP000266328"/>
    </source>
</evidence>
<dbReference type="AlphaFoldDB" id="A0A398CYB1"/>
<comment type="caution">
    <text evidence="1">The sequence shown here is derived from an EMBL/GenBank/DDBJ whole genome shotgun (WGS) entry which is preliminary data.</text>
</comment>
<gene>
    <name evidence="1" type="ORF">SMC7_06885</name>
</gene>
<protein>
    <submittedName>
        <fullName evidence="1">Uncharacterized protein</fullName>
    </submittedName>
</protein>
<evidence type="ECO:0000313" key="1">
    <source>
        <dbReference type="EMBL" id="RIE05528.1"/>
    </source>
</evidence>
<accession>A0A398CYB1</accession>
<dbReference type="Proteomes" id="UP000266328">
    <property type="component" value="Unassembled WGS sequence"/>
</dbReference>